<dbReference type="InParanoid" id="A0A2J6SVN4"/>
<gene>
    <name evidence="1" type="ORF">K444DRAFT_618101</name>
</gene>
<proteinExistence type="predicted"/>
<evidence type="ECO:0008006" key="3">
    <source>
        <dbReference type="Google" id="ProtNLM"/>
    </source>
</evidence>
<reference evidence="1 2" key="1">
    <citation type="submission" date="2016-04" db="EMBL/GenBank/DDBJ databases">
        <title>A degradative enzymes factory behind the ericoid mycorrhizal symbiosis.</title>
        <authorList>
            <consortium name="DOE Joint Genome Institute"/>
            <person name="Martino E."/>
            <person name="Morin E."/>
            <person name="Grelet G."/>
            <person name="Kuo A."/>
            <person name="Kohler A."/>
            <person name="Daghino S."/>
            <person name="Barry K."/>
            <person name="Choi C."/>
            <person name="Cichocki N."/>
            <person name="Clum A."/>
            <person name="Copeland A."/>
            <person name="Hainaut M."/>
            <person name="Haridas S."/>
            <person name="Labutti K."/>
            <person name="Lindquist E."/>
            <person name="Lipzen A."/>
            <person name="Khouja H.-R."/>
            <person name="Murat C."/>
            <person name="Ohm R."/>
            <person name="Olson A."/>
            <person name="Spatafora J."/>
            <person name="Veneault-Fourrey C."/>
            <person name="Henrissat B."/>
            <person name="Grigoriev I."/>
            <person name="Martin F."/>
            <person name="Perotto S."/>
        </authorList>
    </citation>
    <scope>NUCLEOTIDE SEQUENCE [LARGE SCALE GENOMIC DNA]</scope>
    <source>
        <strain evidence="1 2">E</strain>
    </source>
</reference>
<sequence length="469" mass="51027">MAWPFLTFFISWIIQRLLCTFLLGRLPFRIRAEMSDNLWASNSTLAQQRGVFLWVGQQNWDTAHNNQTQPFPLLTVLSTLYNETYISTTADGSQDLPCPNSYTYNSDWTMDSDYWEGSSYYTYNTSMTCHGFYDLSTSVPLYYQTPSNFTGSPESSPATSSLSSLSPKYAPQLLSLVEPEHFLEPEYTNVFSVNGFYSNALLVYGFVPSHTNQLLGLGLNSTLLTSLYNAGWIASRSLGLYYGVPSPSEVRNGTLILGGYSTSRLLGNFSAQTYPIGKFTLPKQCPREVSVSSVAVGGTPIISKPFTACIEPSELSLALPPVSLTSSLPSASANYTITLSNGLVVEIPPDLANTRELTAEDMDSPILGVPFLSQVYLWADYQTRELHSGLANHSDAYLVGREDIQCVDHGSELGDLGWAVGSSSEVTGTATSSAGKSTGTAKSAGVRRGLDVWVIGGALGMVGIWSRML</sequence>
<evidence type="ECO:0000313" key="1">
    <source>
        <dbReference type="EMBL" id="PMD54733.1"/>
    </source>
</evidence>
<evidence type="ECO:0000313" key="2">
    <source>
        <dbReference type="Proteomes" id="UP000235371"/>
    </source>
</evidence>
<dbReference type="EMBL" id="KZ613859">
    <property type="protein sequence ID" value="PMD54733.1"/>
    <property type="molecule type" value="Genomic_DNA"/>
</dbReference>
<accession>A0A2J6SVN4</accession>
<dbReference type="GeneID" id="36589328"/>
<dbReference type="Gene3D" id="2.40.70.10">
    <property type="entry name" value="Acid Proteases"/>
    <property type="match status" value="1"/>
</dbReference>
<keyword evidence="2" id="KW-1185">Reference proteome</keyword>
<name>A0A2J6SVN4_9HELO</name>
<organism evidence="1 2">
    <name type="scientific">Hyaloscypha bicolor E</name>
    <dbReference type="NCBI Taxonomy" id="1095630"/>
    <lineage>
        <taxon>Eukaryota</taxon>
        <taxon>Fungi</taxon>
        <taxon>Dikarya</taxon>
        <taxon>Ascomycota</taxon>
        <taxon>Pezizomycotina</taxon>
        <taxon>Leotiomycetes</taxon>
        <taxon>Helotiales</taxon>
        <taxon>Hyaloscyphaceae</taxon>
        <taxon>Hyaloscypha</taxon>
        <taxon>Hyaloscypha bicolor</taxon>
    </lineage>
</organism>
<dbReference type="SUPFAM" id="SSF50630">
    <property type="entry name" value="Acid proteases"/>
    <property type="match status" value="1"/>
</dbReference>
<dbReference type="InterPro" id="IPR021109">
    <property type="entry name" value="Peptidase_aspartic_dom_sf"/>
</dbReference>
<dbReference type="AlphaFoldDB" id="A0A2J6SVN4"/>
<dbReference type="OrthoDB" id="4074350at2759"/>
<protein>
    <recommendedName>
        <fullName evidence="3">Acid protease</fullName>
    </recommendedName>
</protein>
<dbReference type="Proteomes" id="UP000235371">
    <property type="component" value="Unassembled WGS sequence"/>
</dbReference>
<dbReference type="RefSeq" id="XP_024731637.1">
    <property type="nucleotide sequence ID" value="XM_024881251.1"/>
</dbReference>